<keyword evidence="3 6" id="KW-0812">Transmembrane</keyword>
<keyword evidence="4 6" id="KW-1133">Transmembrane helix</keyword>
<dbReference type="Pfam" id="PF04024">
    <property type="entry name" value="PspC"/>
    <property type="match status" value="1"/>
</dbReference>
<proteinExistence type="predicted"/>
<dbReference type="GO" id="GO:0005886">
    <property type="term" value="C:plasma membrane"/>
    <property type="evidence" value="ECO:0007669"/>
    <property type="project" value="UniProtKB-SubCell"/>
</dbReference>
<evidence type="ECO:0000313" key="9">
    <source>
        <dbReference type="EMBL" id="TFZ39281.1"/>
    </source>
</evidence>
<dbReference type="PANTHER" id="PTHR33885:SF3">
    <property type="entry name" value="PHAGE SHOCK PROTEIN C"/>
    <property type="match status" value="1"/>
</dbReference>
<evidence type="ECO:0000256" key="1">
    <source>
        <dbReference type="ARBA" id="ARBA00004162"/>
    </source>
</evidence>
<accession>A0A4Z0D0K8</accession>
<evidence type="ECO:0000256" key="6">
    <source>
        <dbReference type="SAM" id="Phobius"/>
    </source>
</evidence>
<evidence type="ECO:0000256" key="2">
    <source>
        <dbReference type="ARBA" id="ARBA00022475"/>
    </source>
</evidence>
<keyword evidence="5 6" id="KW-0472">Membrane</keyword>
<dbReference type="InterPro" id="IPR007168">
    <property type="entry name" value="Phageshock_PspC_N"/>
</dbReference>
<feature type="transmembrane region" description="Helical" evidence="6">
    <location>
        <begin position="82"/>
        <end position="102"/>
    </location>
</feature>
<keyword evidence="2" id="KW-1003">Cell membrane</keyword>
<feature type="transmembrane region" description="Helical" evidence="6">
    <location>
        <begin position="109"/>
        <end position="130"/>
    </location>
</feature>
<sequence>MRGGKMKKLTRSKNDKILFGVCGGLAEYFNISSTVVRLAFIVLSLISFGAMLIAYVICAFIIPEENGFSEVNSNPKNQNYNSMKSLGIALVVIGLLLLAKILSYDFSYLFYNIKKLWPVLLVIVGIYLISQKDSVD</sequence>
<evidence type="ECO:0000256" key="4">
    <source>
        <dbReference type="ARBA" id="ARBA00022989"/>
    </source>
</evidence>
<reference evidence="9 10" key="1">
    <citation type="submission" date="2019-03" db="EMBL/GenBank/DDBJ databases">
        <title>Draft genome sequence data and analysis of a Fermenting Bacterium, Soehngenia longevitae strain 1933PT, isolated from petroleum reservoir in Azerbaijan.</title>
        <authorList>
            <person name="Grouzdev D.S."/>
            <person name="Bidzhieva S.K."/>
            <person name="Sokolova D.S."/>
            <person name="Tourova T.P."/>
            <person name="Poltaraus A.B."/>
            <person name="Nazina T.N."/>
        </authorList>
    </citation>
    <scope>NUCLEOTIDE SEQUENCE [LARGE SCALE GENOMIC DNA]</scope>
    <source>
        <strain evidence="9 10">1933P</strain>
    </source>
</reference>
<dbReference type="AlphaFoldDB" id="A0A4Z0D0K8"/>
<evidence type="ECO:0000313" key="10">
    <source>
        <dbReference type="Proteomes" id="UP000298381"/>
    </source>
</evidence>
<dbReference type="Proteomes" id="UP000298381">
    <property type="component" value="Unassembled WGS sequence"/>
</dbReference>
<dbReference type="OrthoDB" id="9815286at2"/>
<evidence type="ECO:0000259" key="7">
    <source>
        <dbReference type="Pfam" id="PF04024"/>
    </source>
</evidence>
<evidence type="ECO:0000256" key="5">
    <source>
        <dbReference type="ARBA" id="ARBA00023136"/>
    </source>
</evidence>
<dbReference type="PANTHER" id="PTHR33885">
    <property type="entry name" value="PHAGE SHOCK PROTEIN C"/>
    <property type="match status" value="1"/>
</dbReference>
<keyword evidence="10" id="KW-1185">Reference proteome</keyword>
<name>A0A4Z0D0K8_9FIRM</name>
<comment type="caution">
    <text evidence="9">The sequence shown here is derived from an EMBL/GenBank/DDBJ whole genome shotgun (WGS) entry which is preliminary data.</text>
</comment>
<gene>
    <name evidence="9" type="ORF">E4100_08615</name>
</gene>
<dbReference type="InterPro" id="IPR043726">
    <property type="entry name" value="LiaI-LiaF-like_TM1"/>
</dbReference>
<dbReference type="InterPro" id="IPR052027">
    <property type="entry name" value="PspC"/>
</dbReference>
<comment type="subcellular location">
    <subcellularLocation>
        <location evidence="1">Cell membrane</location>
        <topology evidence="1">Single-pass membrane protein</topology>
    </subcellularLocation>
</comment>
<evidence type="ECO:0000259" key="8">
    <source>
        <dbReference type="Pfam" id="PF18917"/>
    </source>
</evidence>
<dbReference type="Pfam" id="PF18917">
    <property type="entry name" value="LiaI-LiaF-like_TM1"/>
    <property type="match status" value="1"/>
</dbReference>
<dbReference type="EMBL" id="SRIB01000014">
    <property type="protein sequence ID" value="TFZ39281.1"/>
    <property type="molecule type" value="Genomic_DNA"/>
</dbReference>
<feature type="transmembrane region" description="Helical" evidence="6">
    <location>
        <begin position="38"/>
        <end position="62"/>
    </location>
</feature>
<organism evidence="9 10">
    <name type="scientific">Soehngenia longivitae</name>
    <dbReference type="NCBI Taxonomy" id="2562294"/>
    <lineage>
        <taxon>Bacteria</taxon>
        <taxon>Bacillati</taxon>
        <taxon>Bacillota</taxon>
        <taxon>Tissierellia</taxon>
        <taxon>Tissierellales</taxon>
        <taxon>Tissierellaceae</taxon>
        <taxon>Soehngenia</taxon>
    </lineage>
</organism>
<feature type="domain" description="LiaI-LiaF-like transmembrane region" evidence="8">
    <location>
        <begin position="86"/>
        <end position="129"/>
    </location>
</feature>
<feature type="domain" description="Phage shock protein PspC N-terminal" evidence="7">
    <location>
        <begin position="7"/>
        <end position="65"/>
    </location>
</feature>
<evidence type="ECO:0000256" key="3">
    <source>
        <dbReference type="ARBA" id="ARBA00022692"/>
    </source>
</evidence>
<protein>
    <submittedName>
        <fullName evidence="9">PspC domain-containing protein</fullName>
    </submittedName>
</protein>